<keyword evidence="2" id="KW-1185">Reference proteome</keyword>
<comment type="caution">
    <text evidence="1">The sequence shown here is derived from an EMBL/GenBank/DDBJ whole genome shotgun (WGS) entry which is preliminary data.</text>
</comment>
<sequence>MGDVAPQANGTTLIMARDCIVDFGNNALAFNLPETTNYLTNQTPSVFRMAYKGIIRPEANVIDLMDWGKGSIRVSVPWMEDRLNFSYYRSGDGNPEVGEDIGNINDFKLGENHLYEVIWTNDAAGAGGHVRFYIDGAIVGSAMPTQYKVRASNTFWMNVNGSMGNTSNSRALEMEYMEIGFKA</sequence>
<dbReference type="Gene3D" id="2.60.120.200">
    <property type="match status" value="1"/>
</dbReference>
<evidence type="ECO:0000313" key="1">
    <source>
        <dbReference type="EMBL" id="PNU04610.1"/>
    </source>
</evidence>
<name>A0A2K2G0N2_9SPHN</name>
<gene>
    <name evidence="1" type="ORF">A8V01_19570</name>
</gene>
<protein>
    <recommendedName>
        <fullName evidence="3">GH16 domain-containing protein</fullName>
    </recommendedName>
</protein>
<dbReference type="AlphaFoldDB" id="A0A2K2G0N2"/>
<accession>A0A2K2G0N2</accession>
<organism evidence="1 2">
    <name type="scientific">Novosphingobium guangzhouense</name>
    <dbReference type="NCBI Taxonomy" id="1850347"/>
    <lineage>
        <taxon>Bacteria</taxon>
        <taxon>Pseudomonadati</taxon>
        <taxon>Pseudomonadota</taxon>
        <taxon>Alphaproteobacteria</taxon>
        <taxon>Sphingomonadales</taxon>
        <taxon>Sphingomonadaceae</taxon>
        <taxon>Novosphingobium</taxon>
    </lineage>
</organism>
<evidence type="ECO:0008006" key="3">
    <source>
        <dbReference type="Google" id="ProtNLM"/>
    </source>
</evidence>
<dbReference type="Proteomes" id="UP000236327">
    <property type="component" value="Unassembled WGS sequence"/>
</dbReference>
<evidence type="ECO:0000313" key="2">
    <source>
        <dbReference type="Proteomes" id="UP000236327"/>
    </source>
</evidence>
<proteinExistence type="predicted"/>
<dbReference type="EMBL" id="LYMM01000033">
    <property type="protein sequence ID" value="PNU04610.1"/>
    <property type="molecule type" value="Genomic_DNA"/>
</dbReference>
<reference evidence="1 2" key="1">
    <citation type="submission" date="2016-05" db="EMBL/GenBank/DDBJ databases">
        <title>Complete genome sequence of Novosphingobium guangzhouense SA925(T).</title>
        <authorList>
            <person name="Sha S."/>
        </authorList>
    </citation>
    <scope>NUCLEOTIDE SEQUENCE [LARGE SCALE GENOMIC DNA]</scope>
    <source>
        <strain evidence="1 2">SA925</strain>
    </source>
</reference>